<dbReference type="Gene3D" id="3.30.450.20">
    <property type="entry name" value="PAS domain"/>
    <property type="match status" value="1"/>
</dbReference>
<accession>A0A3N9TLA0</accession>
<dbReference type="PROSITE" id="PS50112">
    <property type="entry name" value="PAS"/>
    <property type="match status" value="1"/>
</dbReference>
<dbReference type="InterPro" id="IPR001633">
    <property type="entry name" value="EAL_dom"/>
</dbReference>
<dbReference type="SUPFAM" id="SSF55785">
    <property type="entry name" value="PYP-like sensor domain (PAS domain)"/>
    <property type="match status" value="1"/>
</dbReference>
<dbReference type="SMART" id="SM00267">
    <property type="entry name" value="GGDEF"/>
    <property type="match status" value="1"/>
</dbReference>
<dbReference type="InterPro" id="IPR035965">
    <property type="entry name" value="PAS-like_dom_sf"/>
</dbReference>
<dbReference type="Pfam" id="PF13426">
    <property type="entry name" value="PAS_9"/>
    <property type="match status" value="1"/>
</dbReference>
<dbReference type="PANTHER" id="PTHR44757">
    <property type="entry name" value="DIGUANYLATE CYCLASE DGCP"/>
    <property type="match status" value="1"/>
</dbReference>
<feature type="domain" description="PAS" evidence="1">
    <location>
        <begin position="35"/>
        <end position="81"/>
    </location>
</feature>
<dbReference type="Pfam" id="PF00990">
    <property type="entry name" value="GGDEF"/>
    <property type="match status" value="1"/>
</dbReference>
<evidence type="ECO:0000259" key="1">
    <source>
        <dbReference type="PROSITE" id="PS50112"/>
    </source>
</evidence>
<dbReference type="Gene3D" id="3.30.70.270">
    <property type="match status" value="1"/>
</dbReference>
<keyword evidence="5" id="KW-1185">Reference proteome</keyword>
<name>A0A3N9TLA0_9VIBR</name>
<feature type="domain" description="GGDEF" evidence="3">
    <location>
        <begin position="192"/>
        <end position="323"/>
    </location>
</feature>
<dbReference type="Gene3D" id="3.20.20.450">
    <property type="entry name" value="EAL domain"/>
    <property type="match status" value="1"/>
</dbReference>
<organism evidence="4 5">
    <name type="scientific">Vibrio viridaestus</name>
    <dbReference type="NCBI Taxonomy" id="2487322"/>
    <lineage>
        <taxon>Bacteria</taxon>
        <taxon>Pseudomonadati</taxon>
        <taxon>Pseudomonadota</taxon>
        <taxon>Gammaproteobacteria</taxon>
        <taxon>Vibrionales</taxon>
        <taxon>Vibrionaceae</taxon>
        <taxon>Vibrio</taxon>
    </lineage>
</organism>
<dbReference type="InterPro" id="IPR035919">
    <property type="entry name" value="EAL_sf"/>
</dbReference>
<dbReference type="Proteomes" id="UP000281112">
    <property type="component" value="Unassembled WGS sequence"/>
</dbReference>
<protein>
    <submittedName>
        <fullName evidence="4">Phosphodiesterase</fullName>
    </submittedName>
</protein>
<dbReference type="InterPro" id="IPR052155">
    <property type="entry name" value="Biofilm_reg_signaling"/>
</dbReference>
<dbReference type="CDD" id="cd01949">
    <property type="entry name" value="GGDEF"/>
    <property type="match status" value="1"/>
</dbReference>
<dbReference type="SUPFAM" id="SSF55073">
    <property type="entry name" value="Nucleotide cyclase"/>
    <property type="match status" value="1"/>
</dbReference>
<dbReference type="OrthoDB" id="1316910at2"/>
<evidence type="ECO:0000313" key="5">
    <source>
        <dbReference type="Proteomes" id="UP000281112"/>
    </source>
</evidence>
<dbReference type="PROSITE" id="PS50883">
    <property type="entry name" value="EAL"/>
    <property type="match status" value="1"/>
</dbReference>
<dbReference type="PANTHER" id="PTHR44757:SF2">
    <property type="entry name" value="BIOFILM ARCHITECTURE MAINTENANCE PROTEIN MBAA"/>
    <property type="match status" value="1"/>
</dbReference>
<feature type="domain" description="EAL" evidence="2">
    <location>
        <begin position="332"/>
        <end position="586"/>
    </location>
</feature>
<dbReference type="InterPro" id="IPR000160">
    <property type="entry name" value="GGDEF_dom"/>
</dbReference>
<dbReference type="NCBIfam" id="TIGR00254">
    <property type="entry name" value="GGDEF"/>
    <property type="match status" value="1"/>
</dbReference>
<proteinExistence type="predicted"/>
<reference evidence="4 5" key="1">
    <citation type="submission" date="2018-11" db="EMBL/GenBank/DDBJ databases">
        <title>Vibrio LJC006 sp. nov., isolated from seawater during the bloom of the enteromorpha.</title>
        <authorList>
            <person name="Liang J."/>
        </authorList>
    </citation>
    <scope>NUCLEOTIDE SEQUENCE [LARGE SCALE GENOMIC DNA]</scope>
    <source>
        <strain evidence="4 5">LJC006</strain>
    </source>
</reference>
<dbReference type="SMART" id="SM00091">
    <property type="entry name" value="PAS"/>
    <property type="match status" value="1"/>
</dbReference>
<evidence type="ECO:0000259" key="2">
    <source>
        <dbReference type="PROSITE" id="PS50883"/>
    </source>
</evidence>
<dbReference type="InterPro" id="IPR043128">
    <property type="entry name" value="Rev_trsase/Diguanyl_cyclase"/>
</dbReference>
<sequence length="591" mass="66894">MKRVYPKRFNQDSMSLLPAEVNKFDIANCCLDISDENLFYSIIENSSNIIVLTDSERNIIYVNHKFEEVSGYSKEQVVGKNPRFLKSNKTPAATYDSLSKALAEGKSWKGDFTNKHPSGREYIEEALITPLKDIYGDIKFYLAEKTNVTELRRAQKEIWNLAYLDQLTSLPNREQFLEQLKTRIIQNKPSCRCFSLLFIDLRRFKELNDVHGHTYGDIVLKIVARRFQAETGANDFLARVGGDEFAVLHSITDPDSTEQTAMRITQSLDSSISVDGQEHYLGITIGSAQWPKDGDNAKPLLIAADVAMNQAKAQHINYCAYDVDIGNTLSQQAKMGHALERAVSLNELTFVYQPKVELSTGSIVGAEALLRWNNHQFNHIGPDVFIPLAESRNLLNEIGDWVIEESCRTLKKWQGETAFTYPLSINVSVQQLDNPNFYQKLMLAVSNYGLTPDQIDLEVTESVMIRDSGRVISLLEKLSDVGFSISIDDFGKGYSSLSYLKHLPVNHLKIDRSFICRLEYEKDDRSIVKFMVDLAHNLGLKVIAEGIETFAQHQYLSSIGCDYGQGYYYSTPVNFLQITELFLSGESLLNN</sequence>
<dbReference type="NCBIfam" id="TIGR00229">
    <property type="entry name" value="sensory_box"/>
    <property type="match status" value="1"/>
</dbReference>
<dbReference type="SUPFAM" id="SSF141868">
    <property type="entry name" value="EAL domain-like"/>
    <property type="match status" value="1"/>
</dbReference>
<dbReference type="CDD" id="cd01948">
    <property type="entry name" value="EAL"/>
    <property type="match status" value="1"/>
</dbReference>
<dbReference type="PROSITE" id="PS50887">
    <property type="entry name" value="GGDEF"/>
    <property type="match status" value="1"/>
</dbReference>
<comment type="caution">
    <text evidence="4">The sequence shown here is derived from an EMBL/GenBank/DDBJ whole genome shotgun (WGS) entry which is preliminary data.</text>
</comment>
<dbReference type="InterPro" id="IPR029787">
    <property type="entry name" value="Nucleotide_cyclase"/>
</dbReference>
<dbReference type="InterPro" id="IPR000014">
    <property type="entry name" value="PAS"/>
</dbReference>
<dbReference type="Pfam" id="PF00563">
    <property type="entry name" value="EAL"/>
    <property type="match status" value="1"/>
</dbReference>
<dbReference type="CDD" id="cd00130">
    <property type="entry name" value="PAS"/>
    <property type="match status" value="1"/>
</dbReference>
<dbReference type="EMBL" id="RJVQ01000001">
    <property type="protein sequence ID" value="RQW64764.1"/>
    <property type="molecule type" value="Genomic_DNA"/>
</dbReference>
<dbReference type="AlphaFoldDB" id="A0A3N9TLA0"/>
<dbReference type="SMART" id="SM00052">
    <property type="entry name" value="EAL"/>
    <property type="match status" value="1"/>
</dbReference>
<evidence type="ECO:0000313" key="4">
    <source>
        <dbReference type="EMBL" id="RQW64764.1"/>
    </source>
</evidence>
<dbReference type="RefSeq" id="WP_124935415.1">
    <property type="nucleotide sequence ID" value="NZ_RJVQ01000001.1"/>
</dbReference>
<gene>
    <name evidence="4" type="ORF">EES38_01570</name>
</gene>
<evidence type="ECO:0000259" key="3">
    <source>
        <dbReference type="PROSITE" id="PS50887"/>
    </source>
</evidence>